<dbReference type="GO" id="GO:0004860">
    <property type="term" value="F:protein kinase inhibitor activity"/>
    <property type="evidence" value="ECO:0007669"/>
    <property type="project" value="UniProtKB-KW"/>
</dbReference>
<comment type="caution">
    <text evidence="3">The sequence shown here is derived from an EMBL/GenBank/DDBJ whole genome shotgun (WGS) entry which is preliminary data.</text>
</comment>
<evidence type="ECO:0000256" key="2">
    <source>
        <dbReference type="ARBA" id="ARBA00023306"/>
    </source>
</evidence>
<keyword evidence="2" id="KW-0131">Cell cycle</keyword>
<dbReference type="AlphaFoldDB" id="A0AAD8GYX1"/>
<dbReference type="GO" id="GO:0005634">
    <property type="term" value="C:nucleus"/>
    <property type="evidence" value="ECO:0007669"/>
    <property type="project" value="TreeGrafter"/>
</dbReference>
<name>A0AAD8GYX1_9APIA</name>
<gene>
    <name evidence="3" type="ORF">POM88_050535</name>
</gene>
<reference evidence="3" key="2">
    <citation type="submission" date="2023-05" db="EMBL/GenBank/DDBJ databases">
        <authorList>
            <person name="Schelkunov M.I."/>
        </authorList>
    </citation>
    <scope>NUCLEOTIDE SEQUENCE</scope>
    <source>
        <strain evidence="3">Hsosn_3</strain>
        <tissue evidence="3">Leaf</tissue>
    </source>
</reference>
<dbReference type="PANTHER" id="PTHR33142:SF66">
    <property type="entry name" value="CYCLIN-DEPENDENT PROTEIN KINASE INHIBITOR SMR3"/>
    <property type="match status" value="1"/>
</dbReference>
<keyword evidence="1 3" id="KW-0649">Protein kinase inhibitor</keyword>
<dbReference type="GO" id="GO:0032875">
    <property type="term" value="P:regulation of DNA endoreduplication"/>
    <property type="evidence" value="ECO:0007669"/>
    <property type="project" value="InterPro"/>
</dbReference>
<organism evidence="3 4">
    <name type="scientific">Heracleum sosnowskyi</name>
    <dbReference type="NCBI Taxonomy" id="360622"/>
    <lineage>
        <taxon>Eukaryota</taxon>
        <taxon>Viridiplantae</taxon>
        <taxon>Streptophyta</taxon>
        <taxon>Embryophyta</taxon>
        <taxon>Tracheophyta</taxon>
        <taxon>Spermatophyta</taxon>
        <taxon>Magnoliopsida</taxon>
        <taxon>eudicotyledons</taxon>
        <taxon>Gunneridae</taxon>
        <taxon>Pentapetalae</taxon>
        <taxon>asterids</taxon>
        <taxon>campanulids</taxon>
        <taxon>Apiales</taxon>
        <taxon>Apiaceae</taxon>
        <taxon>Apioideae</taxon>
        <taxon>apioid superclade</taxon>
        <taxon>Tordylieae</taxon>
        <taxon>Tordyliinae</taxon>
        <taxon>Heracleum</taxon>
    </lineage>
</organism>
<accession>A0AAD8GYX1</accession>
<dbReference type="Proteomes" id="UP001237642">
    <property type="component" value="Unassembled WGS sequence"/>
</dbReference>
<protein>
    <submittedName>
        <fullName evidence="3">Cyclin-dependent protein kinase inhibitor SMR3</fullName>
    </submittedName>
</protein>
<dbReference type="InterPro" id="IPR040389">
    <property type="entry name" value="SMR"/>
</dbReference>
<evidence type="ECO:0000313" key="3">
    <source>
        <dbReference type="EMBL" id="KAK1357279.1"/>
    </source>
</evidence>
<dbReference type="PANTHER" id="PTHR33142">
    <property type="entry name" value="CYCLIN-DEPENDENT PROTEIN KINASE INHIBITOR SMR13"/>
    <property type="match status" value="1"/>
</dbReference>
<evidence type="ECO:0000313" key="4">
    <source>
        <dbReference type="Proteomes" id="UP001237642"/>
    </source>
</evidence>
<keyword evidence="4" id="KW-1185">Reference proteome</keyword>
<reference evidence="3" key="1">
    <citation type="submission" date="2023-02" db="EMBL/GenBank/DDBJ databases">
        <title>Genome of toxic invasive species Heracleum sosnowskyi carries increased number of genes despite the absence of recent whole-genome duplications.</title>
        <authorList>
            <person name="Schelkunov M."/>
            <person name="Shtratnikova V."/>
            <person name="Makarenko M."/>
            <person name="Klepikova A."/>
            <person name="Omelchenko D."/>
            <person name="Novikova G."/>
            <person name="Obukhova E."/>
            <person name="Bogdanov V."/>
            <person name="Penin A."/>
            <person name="Logacheva M."/>
        </authorList>
    </citation>
    <scope>NUCLEOTIDE SEQUENCE</scope>
    <source>
        <strain evidence="3">Hsosn_3</strain>
        <tissue evidence="3">Leaf</tissue>
    </source>
</reference>
<sequence>MGISDTSEFLLSEEFSFLSRPLLDFQEGSQNDHRRIISQEKDLDKFEEGLLSLQIKLPPLLGVKVEEDNDGCKTPTSLEQKISSVICPPAPRKAKSIPSKKRKAMACRRSLLDFSTEVESMFPEALQADFGKKIKKVRTTN</sequence>
<proteinExistence type="predicted"/>
<evidence type="ECO:0000256" key="1">
    <source>
        <dbReference type="ARBA" id="ARBA00023013"/>
    </source>
</evidence>
<dbReference type="EMBL" id="JAUIZM010000011">
    <property type="protein sequence ID" value="KAK1357279.1"/>
    <property type="molecule type" value="Genomic_DNA"/>
</dbReference>